<accession>A0A834ALT2</accession>
<reference evidence="2 3" key="1">
    <citation type="journal article" date="2020" name="Nature">
        <title>Six reference-quality genomes reveal evolution of bat adaptations.</title>
        <authorList>
            <person name="Jebb D."/>
            <person name="Huang Z."/>
            <person name="Pippel M."/>
            <person name="Hughes G.M."/>
            <person name="Lavrichenko K."/>
            <person name="Devanna P."/>
            <person name="Winkler S."/>
            <person name="Jermiin L.S."/>
            <person name="Skirmuntt E.C."/>
            <person name="Katzourakis A."/>
            <person name="Burkitt-Gray L."/>
            <person name="Ray D.A."/>
            <person name="Sullivan K.A.M."/>
            <person name="Roscito J.G."/>
            <person name="Kirilenko B.M."/>
            <person name="Davalos L.M."/>
            <person name="Corthals A.P."/>
            <person name="Power M.L."/>
            <person name="Jones G."/>
            <person name="Ransome R.D."/>
            <person name="Dechmann D.K.N."/>
            <person name="Locatelli A.G."/>
            <person name="Puechmaille S.J."/>
            <person name="Fedrigo O."/>
            <person name="Jarvis E.D."/>
            <person name="Hiller M."/>
            <person name="Vernes S.C."/>
            <person name="Myers E.W."/>
            <person name="Teeling E.C."/>
        </authorList>
    </citation>
    <scope>NUCLEOTIDE SEQUENCE [LARGE SCALE GENOMIC DNA]</scope>
    <source>
        <strain evidence="2">Bat1K_MPI-CBG_1</strain>
    </source>
</reference>
<dbReference type="AlphaFoldDB" id="A0A834ALT2"/>
<evidence type="ECO:0000313" key="2">
    <source>
        <dbReference type="EMBL" id="KAF6114744.1"/>
    </source>
</evidence>
<evidence type="ECO:0000256" key="1">
    <source>
        <dbReference type="SAM" id="MobiDB-lite"/>
    </source>
</evidence>
<dbReference type="Proteomes" id="UP000664940">
    <property type="component" value="Unassembled WGS sequence"/>
</dbReference>
<feature type="region of interest" description="Disordered" evidence="1">
    <location>
        <begin position="51"/>
        <end position="80"/>
    </location>
</feature>
<evidence type="ECO:0000313" key="3">
    <source>
        <dbReference type="Proteomes" id="UP000664940"/>
    </source>
</evidence>
<name>A0A834ALT2_9CHIR</name>
<protein>
    <submittedName>
        <fullName evidence="2">Uncharacterized protein</fullName>
    </submittedName>
</protein>
<comment type="caution">
    <text evidence="2">The sequence shown here is derived from an EMBL/GenBank/DDBJ whole genome shotgun (WGS) entry which is preliminary data.</text>
</comment>
<dbReference type="EMBL" id="JABVXQ010000004">
    <property type="protein sequence ID" value="KAF6114744.1"/>
    <property type="molecule type" value="Genomic_DNA"/>
</dbReference>
<gene>
    <name evidence="2" type="ORF">HJG60_010678</name>
</gene>
<proteinExistence type="predicted"/>
<organism evidence="2 3">
    <name type="scientific">Phyllostomus discolor</name>
    <name type="common">pale spear-nosed bat</name>
    <dbReference type="NCBI Taxonomy" id="89673"/>
    <lineage>
        <taxon>Eukaryota</taxon>
        <taxon>Metazoa</taxon>
        <taxon>Chordata</taxon>
        <taxon>Craniata</taxon>
        <taxon>Vertebrata</taxon>
        <taxon>Euteleostomi</taxon>
        <taxon>Mammalia</taxon>
        <taxon>Eutheria</taxon>
        <taxon>Laurasiatheria</taxon>
        <taxon>Chiroptera</taxon>
        <taxon>Yangochiroptera</taxon>
        <taxon>Phyllostomidae</taxon>
        <taxon>Phyllostominae</taxon>
        <taxon>Phyllostomus</taxon>
    </lineage>
</organism>
<sequence>MKETWRRKFEGGSGARVRPGGEFPRGVDAWMETPAPFWLCGLKRRALGRLRPGGPGLRSAVGPGSFERRGDLADAPPSLGRGRVWKSGELGLCKHPQRLGQGHAGTRGCSAAPARLGAPVGRVLRLSGPPSSLAPRLS</sequence>